<dbReference type="Pfam" id="PF01545">
    <property type="entry name" value="Cation_efflux"/>
    <property type="match status" value="1"/>
</dbReference>
<gene>
    <name evidence="10" type="ORF">DES51_10681</name>
</gene>
<evidence type="ECO:0000256" key="2">
    <source>
        <dbReference type="ARBA" id="ARBA00008114"/>
    </source>
</evidence>
<dbReference type="STRING" id="1034346.GCA_000313565_01137"/>
<dbReference type="InterPro" id="IPR036837">
    <property type="entry name" value="Cation_efflux_CTD_sf"/>
</dbReference>
<comment type="caution">
    <text evidence="10">The sequence shown here is derived from an EMBL/GenBank/DDBJ whole genome shotgun (WGS) entry which is preliminary data.</text>
</comment>
<organism evidence="10 11">
    <name type="scientific">Dielma fastidiosa</name>
    <dbReference type="NCBI Taxonomy" id="1034346"/>
    <lineage>
        <taxon>Bacteria</taxon>
        <taxon>Bacillati</taxon>
        <taxon>Bacillota</taxon>
        <taxon>Erysipelotrichia</taxon>
        <taxon>Erysipelotrichales</taxon>
        <taxon>Erysipelotrichaceae</taxon>
        <taxon>Dielma</taxon>
    </lineage>
</organism>
<dbReference type="Gene3D" id="1.20.1510.10">
    <property type="entry name" value="Cation efflux protein transmembrane domain"/>
    <property type="match status" value="1"/>
</dbReference>
<dbReference type="Pfam" id="PF16916">
    <property type="entry name" value="ZT_dimer"/>
    <property type="match status" value="1"/>
</dbReference>
<keyword evidence="3" id="KW-0813">Transport</keyword>
<comment type="subcellular location">
    <subcellularLocation>
        <location evidence="1">Membrane</location>
        <topology evidence="1">Multi-pass membrane protein</topology>
    </subcellularLocation>
</comment>
<dbReference type="SUPFAM" id="SSF160240">
    <property type="entry name" value="Cation efflux protein cytoplasmic domain-like"/>
    <property type="match status" value="1"/>
</dbReference>
<dbReference type="NCBIfam" id="TIGR01297">
    <property type="entry name" value="CDF"/>
    <property type="match status" value="1"/>
</dbReference>
<evidence type="ECO:0000256" key="6">
    <source>
        <dbReference type="ARBA" id="ARBA00023136"/>
    </source>
</evidence>
<evidence type="ECO:0000256" key="1">
    <source>
        <dbReference type="ARBA" id="ARBA00004141"/>
    </source>
</evidence>
<evidence type="ECO:0000313" key="11">
    <source>
        <dbReference type="Proteomes" id="UP000247612"/>
    </source>
</evidence>
<keyword evidence="6 7" id="KW-0472">Membrane</keyword>
<dbReference type="Proteomes" id="UP000247612">
    <property type="component" value="Unassembled WGS sequence"/>
</dbReference>
<dbReference type="GO" id="GO:0016020">
    <property type="term" value="C:membrane"/>
    <property type="evidence" value="ECO:0007669"/>
    <property type="project" value="UniProtKB-SubCell"/>
</dbReference>
<reference evidence="10 11" key="1">
    <citation type="submission" date="2018-05" db="EMBL/GenBank/DDBJ databases">
        <title>Genomic Encyclopedia of Type Strains, Phase IV (KMG-IV): sequencing the most valuable type-strain genomes for metagenomic binning, comparative biology and taxonomic classification.</title>
        <authorList>
            <person name="Goeker M."/>
        </authorList>
    </citation>
    <scope>NUCLEOTIDE SEQUENCE [LARGE SCALE GENOMIC DNA]</scope>
    <source>
        <strain evidence="10 11">JC118</strain>
    </source>
</reference>
<dbReference type="Gene3D" id="3.30.70.1350">
    <property type="entry name" value="Cation efflux protein, cytoplasmic domain"/>
    <property type="match status" value="1"/>
</dbReference>
<keyword evidence="5 7" id="KW-1133">Transmembrane helix</keyword>
<dbReference type="InterPro" id="IPR027470">
    <property type="entry name" value="Cation_efflux_CTD"/>
</dbReference>
<evidence type="ECO:0000256" key="3">
    <source>
        <dbReference type="ARBA" id="ARBA00022448"/>
    </source>
</evidence>
<evidence type="ECO:0000259" key="8">
    <source>
        <dbReference type="Pfam" id="PF01545"/>
    </source>
</evidence>
<dbReference type="InterPro" id="IPR027469">
    <property type="entry name" value="Cation_efflux_TMD_sf"/>
</dbReference>
<evidence type="ECO:0000256" key="5">
    <source>
        <dbReference type="ARBA" id="ARBA00022989"/>
    </source>
</evidence>
<keyword evidence="11" id="KW-1185">Reference proteome</keyword>
<keyword evidence="4 7" id="KW-0812">Transmembrane</keyword>
<protein>
    <submittedName>
        <fullName evidence="10">Cation diffusion facilitator family transporter</fullName>
    </submittedName>
</protein>
<dbReference type="InterPro" id="IPR050291">
    <property type="entry name" value="CDF_Transporter"/>
</dbReference>
<comment type="similarity">
    <text evidence="2">Belongs to the cation diffusion facilitator (CDF) transporter (TC 2.A.4) family.</text>
</comment>
<evidence type="ECO:0000259" key="9">
    <source>
        <dbReference type="Pfam" id="PF16916"/>
    </source>
</evidence>
<sequence>MIGNFILKHCAKGAEVKSNEVRTKVGNLSSIIGIGINLVLCTSKIAIGTLFGSVSISADGINNLSDAGNSIISLVSFKLSSRPADKEHPFGHARYEYIAAMIVAMSILILGVEMIRSSIDKIINPEPVNFSWLAVGVLIFSILAKGWMYFFNSGVGKAIESTVMQATAADSLSDSVATTVVLISLFISTFFHIQLDGFMGIIVACFIMFTAFNILRETLDNLLGTVPELAFVQHIENKVKGYPGILGIHDLMIHNYGPNRCFASVHAEVASNVDILKSHDLIDNIERDFLNEDNIHLVIHLDPIVIDNPHINELYDFMKQAVYEIDPELQIHDFRAVLGDSHSNMIFDLVMPYSCKLSQSEIQEQINAKLAVRPEKLYTVITFERPFN</sequence>
<proteinExistence type="inferred from homology"/>
<dbReference type="InterPro" id="IPR002524">
    <property type="entry name" value="Cation_efflux"/>
</dbReference>
<feature type="domain" description="Cation efflux protein cytoplasmic" evidence="9">
    <location>
        <begin position="231"/>
        <end position="303"/>
    </location>
</feature>
<accession>A0A318KLS8</accession>
<dbReference type="EMBL" id="QJKH01000006">
    <property type="protein sequence ID" value="PXX78964.1"/>
    <property type="molecule type" value="Genomic_DNA"/>
</dbReference>
<dbReference type="RefSeq" id="WP_022937452.1">
    <property type="nucleotide sequence ID" value="NZ_CABKRQ010000003.1"/>
</dbReference>
<evidence type="ECO:0000256" key="4">
    <source>
        <dbReference type="ARBA" id="ARBA00022692"/>
    </source>
</evidence>
<name>A0A318KLS8_9FIRM</name>
<dbReference type="PANTHER" id="PTHR43840">
    <property type="entry name" value="MITOCHONDRIAL METAL TRANSPORTER 1-RELATED"/>
    <property type="match status" value="1"/>
</dbReference>
<dbReference type="SUPFAM" id="SSF161111">
    <property type="entry name" value="Cation efflux protein transmembrane domain-like"/>
    <property type="match status" value="1"/>
</dbReference>
<feature type="transmembrane region" description="Helical" evidence="7">
    <location>
        <begin position="197"/>
        <end position="215"/>
    </location>
</feature>
<evidence type="ECO:0000313" key="10">
    <source>
        <dbReference type="EMBL" id="PXX78964.1"/>
    </source>
</evidence>
<dbReference type="FunFam" id="1.20.1510.10:FF:000006">
    <property type="entry name" value="Divalent cation efflux transporter"/>
    <property type="match status" value="1"/>
</dbReference>
<dbReference type="OrthoDB" id="9806522at2"/>
<dbReference type="GO" id="GO:0008324">
    <property type="term" value="F:monoatomic cation transmembrane transporter activity"/>
    <property type="evidence" value="ECO:0007669"/>
    <property type="project" value="InterPro"/>
</dbReference>
<evidence type="ECO:0000256" key="7">
    <source>
        <dbReference type="SAM" id="Phobius"/>
    </source>
</evidence>
<dbReference type="AlphaFoldDB" id="A0A318KLS8"/>
<dbReference type="PANTHER" id="PTHR43840:SF50">
    <property type="entry name" value="MANGANESE EFFLUX SYSTEM PROTEIN MNES"/>
    <property type="match status" value="1"/>
</dbReference>
<feature type="transmembrane region" description="Helical" evidence="7">
    <location>
        <begin position="132"/>
        <end position="151"/>
    </location>
</feature>
<dbReference type="InterPro" id="IPR058533">
    <property type="entry name" value="Cation_efflux_TM"/>
</dbReference>
<feature type="transmembrane region" description="Helical" evidence="7">
    <location>
        <begin position="95"/>
        <end position="112"/>
    </location>
</feature>
<feature type="domain" description="Cation efflux protein transmembrane" evidence="8">
    <location>
        <begin position="31"/>
        <end position="223"/>
    </location>
</feature>